<comment type="similarity">
    <text evidence="1">Belongs to the peptidase C14B family.</text>
</comment>
<dbReference type="InterPro" id="IPR050452">
    <property type="entry name" value="Metacaspase"/>
</dbReference>
<dbReference type="Gene3D" id="3.40.50.12660">
    <property type="match status" value="1"/>
</dbReference>
<feature type="domain" description="Zinc finger LSD1-type" evidence="3">
    <location>
        <begin position="27"/>
        <end position="51"/>
    </location>
</feature>
<name>A0A7N1A7S9_KALFE</name>
<dbReference type="AlphaFoldDB" id="A0A7N1A7S9"/>
<evidence type="ECO:0008006" key="6">
    <source>
        <dbReference type="Google" id="ProtNLM"/>
    </source>
</evidence>
<evidence type="ECO:0000313" key="5">
    <source>
        <dbReference type="Proteomes" id="UP000594263"/>
    </source>
</evidence>
<reference evidence="4" key="1">
    <citation type="submission" date="2021-01" db="UniProtKB">
        <authorList>
            <consortium name="EnsemblPlants"/>
        </authorList>
    </citation>
    <scope>IDENTIFICATION</scope>
</reference>
<dbReference type="InterPro" id="IPR005735">
    <property type="entry name" value="Znf_LSD1"/>
</dbReference>
<proteinExistence type="inferred from homology"/>
<accession>A0A7N1A7S9</accession>
<dbReference type="NCBIfam" id="TIGR01053">
    <property type="entry name" value="LSD1"/>
    <property type="match status" value="1"/>
</dbReference>
<feature type="domain" description="Peptidase C14 caspase" evidence="2">
    <location>
        <begin position="81"/>
        <end position="314"/>
    </location>
</feature>
<evidence type="ECO:0000259" key="2">
    <source>
        <dbReference type="Pfam" id="PF00656"/>
    </source>
</evidence>
<evidence type="ECO:0000313" key="4">
    <source>
        <dbReference type="EnsemblPlants" id="Kaladp0979s0002.1.v1.1"/>
    </source>
</evidence>
<dbReference type="Pfam" id="PF06943">
    <property type="entry name" value="zf-LSD1"/>
    <property type="match status" value="1"/>
</dbReference>
<dbReference type="Proteomes" id="UP000594263">
    <property type="component" value="Unplaced"/>
</dbReference>
<evidence type="ECO:0000259" key="3">
    <source>
        <dbReference type="Pfam" id="PF06943"/>
    </source>
</evidence>
<dbReference type="GO" id="GO:0006508">
    <property type="term" value="P:proteolysis"/>
    <property type="evidence" value="ECO:0007669"/>
    <property type="project" value="InterPro"/>
</dbReference>
<dbReference type="InterPro" id="IPR011600">
    <property type="entry name" value="Pept_C14_caspase"/>
</dbReference>
<organism evidence="4 5">
    <name type="scientific">Kalanchoe fedtschenkoi</name>
    <name type="common">Lavender scallops</name>
    <name type="synonym">South American air plant</name>
    <dbReference type="NCBI Taxonomy" id="63787"/>
    <lineage>
        <taxon>Eukaryota</taxon>
        <taxon>Viridiplantae</taxon>
        <taxon>Streptophyta</taxon>
        <taxon>Embryophyta</taxon>
        <taxon>Tracheophyta</taxon>
        <taxon>Spermatophyta</taxon>
        <taxon>Magnoliopsida</taxon>
        <taxon>eudicotyledons</taxon>
        <taxon>Gunneridae</taxon>
        <taxon>Pentapetalae</taxon>
        <taxon>Saxifragales</taxon>
        <taxon>Crassulaceae</taxon>
        <taxon>Kalanchoe</taxon>
    </lineage>
</organism>
<dbReference type="OMA" id="NMHIEGG"/>
<dbReference type="PANTHER" id="PTHR48104:SF30">
    <property type="entry name" value="METACASPASE-1"/>
    <property type="match status" value="1"/>
</dbReference>
<sequence>MTWIQPHLDSSSNTPIGQRPMDLSVNCANCHTELRLPQGATSLRCVICQAVTQVDVTVSPVAPPIRRMPAGHLQVHGPKRAVICAVSYKKTKNELKGCVNDANCMKFLLINRFSFPEASVLMLNEDETDPYKIPTKENIRLAMHWLIQGCRPGDSLVFHFSGHGLQKKDLNGDEIDGLDETLCPMDFETEGVILDDEINDRIVRPVPHGVKLHAIIDACHSGTVLDLPYLCRMKKKGEYAWEDHRPRNGASKGTSGGEVIAFSGCDDDQTSADTTELSKVTTTGAMTYSFIEAIERGHGATYGSILTAMRATIHDCLSQFAGLASGSGSAGAERLHLSEILTMLLSGGHIRNRQIRIQPNAGTTVDGHGTFLCVYQAILLVNAFPLLFHTPFFLYAPFCSTSLDTKIIHVHTTTIDEQPLMSARCLMF</sequence>
<dbReference type="GO" id="GO:0005737">
    <property type="term" value="C:cytoplasm"/>
    <property type="evidence" value="ECO:0007669"/>
    <property type="project" value="TreeGrafter"/>
</dbReference>
<dbReference type="EnsemblPlants" id="Kaladp0979s0002.1.v1.1">
    <property type="protein sequence ID" value="Kaladp0979s0002.1.v1.1"/>
    <property type="gene ID" value="Kaladp0979s0002.v1.1"/>
</dbReference>
<dbReference type="PANTHER" id="PTHR48104">
    <property type="entry name" value="METACASPASE-4"/>
    <property type="match status" value="1"/>
</dbReference>
<dbReference type="Gramene" id="Kaladp0979s0002.1.v1.1">
    <property type="protein sequence ID" value="Kaladp0979s0002.1.v1.1"/>
    <property type="gene ID" value="Kaladp0979s0002.v1.1"/>
</dbReference>
<dbReference type="Pfam" id="PF00656">
    <property type="entry name" value="Peptidase_C14"/>
    <property type="match status" value="1"/>
</dbReference>
<evidence type="ECO:0000256" key="1">
    <source>
        <dbReference type="ARBA" id="ARBA00009005"/>
    </source>
</evidence>
<keyword evidence="5" id="KW-1185">Reference proteome</keyword>
<protein>
    <recommendedName>
        <fullName evidence="6">Metacaspase</fullName>
    </recommendedName>
</protein>
<dbReference type="GO" id="GO:0004197">
    <property type="term" value="F:cysteine-type endopeptidase activity"/>
    <property type="evidence" value="ECO:0007669"/>
    <property type="project" value="InterPro"/>
</dbReference>